<dbReference type="PANTHER" id="PTHR35144">
    <property type="entry name" value="MEIOSIS-SPECIFIC TRANSCRIPTION FACTOR NDT80"/>
    <property type="match status" value="1"/>
</dbReference>
<evidence type="ECO:0000256" key="1">
    <source>
        <dbReference type="ARBA" id="ARBA00023125"/>
    </source>
</evidence>
<sequence length="550" mass="59501">MSDFRPPRVPPLQPPTGISSTVASPGNSSLLGRNDTYPGAYTIPRAPFPSLSSISDLSRPSPYSATPRALECSMDRTPSLMFPQAGAMYLDHAQRVPPPMVDAPPFHDTANIHSVICGNQPVRPEIGAKIHKGFFQVDDKWTCYRRNYFSISCSFSFHPSVHGPFYLKYDKRTEQIHQFSMSISAIVNGQHNEARELVQHTPKRDKQSERPPGRVVLQPCPTTGMVPSLGSNPTSGQHGFPLMSQSAGMSVEYNASYGGAPQQSQPPTQHTFERIQFQKATANNGKRRAQQQYYNLVVDLYAEITGSLGGSESIKIARKLSHPMVVRGRSPGHYKDGRRDSSTSMGPDGGSGGAGDGSGGTVLPPSLGHASRPHQLALYDSSQRGGHGYPRSDYHQMAAADHSPLSASPHISSSSSSTFDIGMMSDSLDPMDSIKVTSSIDSFQDSGYGMVDGRKDSHSRNHHPPFEFEPVPVSRPSENSGTSFSDAFDPLASIISGDPGEPHFLKHPPRAPPHGYHHSSPGTYDTIYSARSGGASSPYCRLPNSNSLCI</sequence>
<evidence type="ECO:0000259" key="4">
    <source>
        <dbReference type="PROSITE" id="PS51517"/>
    </source>
</evidence>
<keyword evidence="1 2" id="KW-0238">DNA-binding</keyword>
<dbReference type="Proteomes" id="UP001610432">
    <property type="component" value="Unassembled WGS sequence"/>
</dbReference>
<proteinExistence type="predicted"/>
<feature type="compositionally biased region" description="Polar residues" evidence="3">
    <location>
        <begin position="16"/>
        <end position="31"/>
    </location>
</feature>
<feature type="compositionally biased region" description="Gly residues" evidence="3">
    <location>
        <begin position="347"/>
        <end position="360"/>
    </location>
</feature>
<dbReference type="InterPro" id="IPR052605">
    <property type="entry name" value="Fungal_trans_regulator"/>
</dbReference>
<dbReference type="PROSITE" id="PS51517">
    <property type="entry name" value="NDT80"/>
    <property type="match status" value="1"/>
</dbReference>
<dbReference type="EMBL" id="JBFXLQ010000001">
    <property type="protein sequence ID" value="KAL2872417.1"/>
    <property type="molecule type" value="Genomic_DNA"/>
</dbReference>
<dbReference type="SUPFAM" id="SSF49417">
    <property type="entry name" value="p53-like transcription factors"/>
    <property type="match status" value="1"/>
</dbReference>
<dbReference type="InterPro" id="IPR024061">
    <property type="entry name" value="NDT80_DNA-bd_dom"/>
</dbReference>
<name>A0ABR4M734_9EURO</name>
<evidence type="ECO:0000313" key="6">
    <source>
        <dbReference type="Proteomes" id="UP001610432"/>
    </source>
</evidence>
<organism evidence="5 6">
    <name type="scientific">Aspergillus lucknowensis</name>
    <dbReference type="NCBI Taxonomy" id="176173"/>
    <lineage>
        <taxon>Eukaryota</taxon>
        <taxon>Fungi</taxon>
        <taxon>Dikarya</taxon>
        <taxon>Ascomycota</taxon>
        <taxon>Pezizomycotina</taxon>
        <taxon>Eurotiomycetes</taxon>
        <taxon>Eurotiomycetidae</taxon>
        <taxon>Eurotiales</taxon>
        <taxon>Aspergillaceae</taxon>
        <taxon>Aspergillus</taxon>
        <taxon>Aspergillus subgen. Nidulantes</taxon>
    </lineage>
</organism>
<dbReference type="RefSeq" id="XP_070891396.1">
    <property type="nucleotide sequence ID" value="XM_071035283.1"/>
</dbReference>
<dbReference type="InterPro" id="IPR008967">
    <property type="entry name" value="p53-like_TF_DNA-bd_sf"/>
</dbReference>
<dbReference type="GeneID" id="98150355"/>
<comment type="caution">
    <text evidence="5">The sequence shown here is derived from an EMBL/GenBank/DDBJ whole genome shotgun (WGS) entry which is preliminary data.</text>
</comment>
<feature type="DNA-binding region" description="NDT80" evidence="2">
    <location>
        <begin position="49"/>
        <end position="338"/>
    </location>
</feature>
<feature type="compositionally biased region" description="Basic and acidic residues" evidence="3">
    <location>
        <begin position="200"/>
        <end position="212"/>
    </location>
</feature>
<keyword evidence="6" id="KW-1185">Reference proteome</keyword>
<reference evidence="5 6" key="1">
    <citation type="submission" date="2024-07" db="EMBL/GenBank/DDBJ databases">
        <title>Section-level genome sequencing and comparative genomics of Aspergillus sections Usti and Cavernicolus.</title>
        <authorList>
            <consortium name="Lawrence Berkeley National Laboratory"/>
            <person name="Nybo J.L."/>
            <person name="Vesth T.C."/>
            <person name="Theobald S."/>
            <person name="Frisvad J.C."/>
            <person name="Larsen T.O."/>
            <person name="Kjaerboelling I."/>
            <person name="Rothschild-Mancinelli K."/>
            <person name="Lyhne E.K."/>
            <person name="Kogle M.E."/>
            <person name="Barry K."/>
            <person name="Clum A."/>
            <person name="Na H."/>
            <person name="Ledsgaard L."/>
            <person name="Lin J."/>
            <person name="Lipzen A."/>
            <person name="Kuo A."/>
            <person name="Riley R."/>
            <person name="Mondo S."/>
            <person name="Labutti K."/>
            <person name="Haridas S."/>
            <person name="Pangalinan J."/>
            <person name="Salamov A.A."/>
            <person name="Simmons B.A."/>
            <person name="Magnuson J.K."/>
            <person name="Chen J."/>
            <person name="Drula E."/>
            <person name="Henrissat B."/>
            <person name="Wiebenga A."/>
            <person name="Lubbers R.J."/>
            <person name="Gomes A.C."/>
            <person name="Macurrencykelacurrency M.R."/>
            <person name="Stajich J."/>
            <person name="Grigoriev I.V."/>
            <person name="Mortensen U.H."/>
            <person name="De Vries R.P."/>
            <person name="Baker S.E."/>
            <person name="Andersen M.R."/>
        </authorList>
    </citation>
    <scope>NUCLEOTIDE SEQUENCE [LARGE SCALE GENOMIC DNA]</scope>
    <source>
        <strain evidence="5 6">CBS 449.75</strain>
    </source>
</reference>
<accession>A0ABR4M734</accession>
<feature type="region of interest" description="Disordered" evidence="3">
    <location>
        <begin position="200"/>
        <end position="220"/>
    </location>
</feature>
<dbReference type="PANTHER" id="PTHR35144:SF2">
    <property type="entry name" value="MEIOSIS-SPECIFIC TRANSCRIPTION FACTOR NDT80"/>
    <property type="match status" value="1"/>
</dbReference>
<dbReference type="Pfam" id="PF05224">
    <property type="entry name" value="NDT80_PhoG"/>
    <property type="match status" value="1"/>
</dbReference>
<evidence type="ECO:0000256" key="3">
    <source>
        <dbReference type="SAM" id="MobiDB-lite"/>
    </source>
</evidence>
<feature type="domain" description="NDT80" evidence="4">
    <location>
        <begin position="49"/>
        <end position="338"/>
    </location>
</feature>
<gene>
    <name evidence="5" type="ORF">BJX67DRAFT_6416</name>
</gene>
<feature type="region of interest" description="Disordered" evidence="3">
    <location>
        <begin position="1"/>
        <end position="36"/>
    </location>
</feature>
<dbReference type="Gene3D" id="2.60.40.1390">
    <property type="entry name" value="NDT80 DNA-binding domain"/>
    <property type="match status" value="1"/>
</dbReference>
<feature type="region of interest" description="Disordered" evidence="3">
    <location>
        <begin position="326"/>
        <end position="371"/>
    </location>
</feature>
<dbReference type="InterPro" id="IPR037141">
    <property type="entry name" value="NDT80_DNA-bd_dom_sf"/>
</dbReference>
<protein>
    <recommendedName>
        <fullName evidence="4">NDT80 domain-containing protein</fullName>
    </recommendedName>
</protein>
<evidence type="ECO:0000256" key="2">
    <source>
        <dbReference type="PROSITE-ProRule" id="PRU00850"/>
    </source>
</evidence>
<evidence type="ECO:0000313" key="5">
    <source>
        <dbReference type="EMBL" id="KAL2872417.1"/>
    </source>
</evidence>